<dbReference type="InParanoid" id="B9RJC1"/>
<sequence length="63" mass="7200">MRLLAYLPSELLVSASAEDNSSSSFGFKENLTITKRTAREMKEQLQIYCFSSQNIKQYFRGGD</sequence>
<dbReference type="AlphaFoldDB" id="B9RJC1"/>
<reference evidence="2" key="1">
    <citation type="journal article" date="2010" name="Nat. Biotechnol.">
        <title>Draft genome sequence of the oilseed species Ricinus communis.</title>
        <authorList>
            <person name="Chan A.P."/>
            <person name="Crabtree J."/>
            <person name="Zhao Q."/>
            <person name="Lorenzi H."/>
            <person name="Orvis J."/>
            <person name="Puiu D."/>
            <person name="Melake-Berhan A."/>
            <person name="Jones K.M."/>
            <person name="Redman J."/>
            <person name="Chen G."/>
            <person name="Cahoon E.B."/>
            <person name="Gedil M."/>
            <person name="Stanke M."/>
            <person name="Haas B.J."/>
            <person name="Wortman J.R."/>
            <person name="Fraser-Liggett C.M."/>
            <person name="Ravel J."/>
            <person name="Rabinowicz P.D."/>
        </authorList>
    </citation>
    <scope>NUCLEOTIDE SEQUENCE [LARGE SCALE GENOMIC DNA]</scope>
    <source>
        <strain evidence="2">cv. Hale</strain>
    </source>
</reference>
<gene>
    <name evidence="1" type="ORF">RCOM_1033020</name>
</gene>
<dbReference type="Proteomes" id="UP000008311">
    <property type="component" value="Unassembled WGS sequence"/>
</dbReference>
<organism evidence="1 2">
    <name type="scientific">Ricinus communis</name>
    <name type="common">Castor bean</name>
    <dbReference type="NCBI Taxonomy" id="3988"/>
    <lineage>
        <taxon>Eukaryota</taxon>
        <taxon>Viridiplantae</taxon>
        <taxon>Streptophyta</taxon>
        <taxon>Embryophyta</taxon>
        <taxon>Tracheophyta</taxon>
        <taxon>Spermatophyta</taxon>
        <taxon>Magnoliopsida</taxon>
        <taxon>eudicotyledons</taxon>
        <taxon>Gunneridae</taxon>
        <taxon>Pentapetalae</taxon>
        <taxon>rosids</taxon>
        <taxon>fabids</taxon>
        <taxon>Malpighiales</taxon>
        <taxon>Euphorbiaceae</taxon>
        <taxon>Acalyphoideae</taxon>
        <taxon>Acalypheae</taxon>
        <taxon>Ricinus</taxon>
    </lineage>
</organism>
<evidence type="ECO:0000313" key="1">
    <source>
        <dbReference type="EMBL" id="EEF48423.1"/>
    </source>
</evidence>
<accession>B9RJC1</accession>
<proteinExistence type="predicted"/>
<evidence type="ECO:0000313" key="2">
    <source>
        <dbReference type="Proteomes" id="UP000008311"/>
    </source>
</evidence>
<name>B9RJC1_RICCO</name>
<protein>
    <submittedName>
        <fullName evidence="1">Uncharacterized protein</fullName>
    </submittedName>
</protein>
<keyword evidence="2" id="KW-1185">Reference proteome</keyword>
<dbReference type="EMBL" id="EQ973783">
    <property type="protein sequence ID" value="EEF48423.1"/>
    <property type="molecule type" value="Genomic_DNA"/>
</dbReference>